<organism evidence="3">
    <name type="scientific">Soboliphyme baturini</name>
    <dbReference type="NCBI Taxonomy" id="241478"/>
    <lineage>
        <taxon>Eukaryota</taxon>
        <taxon>Metazoa</taxon>
        <taxon>Ecdysozoa</taxon>
        <taxon>Nematoda</taxon>
        <taxon>Enoplea</taxon>
        <taxon>Dorylaimia</taxon>
        <taxon>Dioctophymatida</taxon>
        <taxon>Dioctophymatoidea</taxon>
        <taxon>Soboliphymatidae</taxon>
        <taxon>Soboliphyme</taxon>
    </lineage>
</organism>
<dbReference type="AlphaFoldDB" id="A0A183IKX5"/>
<dbReference type="WBParaSite" id="SBAD_0000445501-mRNA-1">
    <property type="protein sequence ID" value="SBAD_0000445501-mRNA-1"/>
    <property type="gene ID" value="SBAD_0000445501"/>
</dbReference>
<sequence length="100" mass="11226">MSSSLVRGCPGLSFKTLRLPFFSPGSRRMVCQNTLFAVWKFDSNTSPNFSQRSTSAFSAAYLPPCALPRIACELKATLRFRSISSMQPSYMRIKIAYQSE</sequence>
<protein>
    <submittedName>
        <fullName evidence="3">Secreted protein</fullName>
    </submittedName>
</protein>
<gene>
    <name evidence="1" type="ORF">SBAD_LOCUS4271</name>
</gene>
<reference evidence="1 2" key="2">
    <citation type="submission" date="2018-11" db="EMBL/GenBank/DDBJ databases">
        <authorList>
            <consortium name="Pathogen Informatics"/>
        </authorList>
    </citation>
    <scope>NUCLEOTIDE SEQUENCE [LARGE SCALE GENOMIC DNA]</scope>
</reference>
<dbReference type="Proteomes" id="UP000270296">
    <property type="component" value="Unassembled WGS sequence"/>
</dbReference>
<evidence type="ECO:0000313" key="1">
    <source>
        <dbReference type="EMBL" id="VDP03859.1"/>
    </source>
</evidence>
<dbReference type="EMBL" id="UZAM01008223">
    <property type="protein sequence ID" value="VDP03859.1"/>
    <property type="molecule type" value="Genomic_DNA"/>
</dbReference>
<evidence type="ECO:0000313" key="2">
    <source>
        <dbReference type="Proteomes" id="UP000270296"/>
    </source>
</evidence>
<keyword evidence="2" id="KW-1185">Reference proteome</keyword>
<proteinExistence type="predicted"/>
<evidence type="ECO:0000313" key="3">
    <source>
        <dbReference type="WBParaSite" id="SBAD_0000445501-mRNA-1"/>
    </source>
</evidence>
<accession>A0A183IKX5</accession>
<name>A0A183IKX5_9BILA</name>
<reference evidence="3" key="1">
    <citation type="submission" date="2016-06" db="UniProtKB">
        <authorList>
            <consortium name="WormBaseParasite"/>
        </authorList>
    </citation>
    <scope>IDENTIFICATION</scope>
</reference>